<dbReference type="EMBL" id="MCGN01000007">
    <property type="protein sequence ID" value="ORY94957.1"/>
    <property type="molecule type" value="Genomic_DNA"/>
</dbReference>
<reference evidence="3 4" key="1">
    <citation type="submission" date="2016-07" db="EMBL/GenBank/DDBJ databases">
        <title>Pervasive Adenine N6-methylation of Active Genes in Fungi.</title>
        <authorList>
            <consortium name="DOE Joint Genome Institute"/>
            <person name="Mondo S.J."/>
            <person name="Dannebaum R.O."/>
            <person name="Kuo R.C."/>
            <person name="Labutti K."/>
            <person name="Haridas S."/>
            <person name="Kuo A."/>
            <person name="Salamov A."/>
            <person name="Ahrendt S.R."/>
            <person name="Lipzen A."/>
            <person name="Sullivan W."/>
            <person name="Andreopoulos W.B."/>
            <person name="Clum A."/>
            <person name="Lindquist E."/>
            <person name="Daum C."/>
            <person name="Ramamoorthy G.K."/>
            <person name="Gryganskyi A."/>
            <person name="Culley D."/>
            <person name="Magnuson J.K."/>
            <person name="James T.Y."/>
            <person name="O'Malley M.A."/>
            <person name="Stajich J.E."/>
            <person name="Spatafora J.W."/>
            <person name="Visel A."/>
            <person name="Grigoriev I.V."/>
        </authorList>
    </citation>
    <scope>NUCLEOTIDE SEQUENCE [LARGE SCALE GENOMIC DNA]</scope>
    <source>
        <strain evidence="3 4">NRRL 2496</strain>
    </source>
</reference>
<dbReference type="OrthoDB" id="408631at2759"/>
<dbReference type="Proteomes" id="UP000242180">
    <property type="component" value="Unassembled WGS sequence"/>
</dbReference>
<feature type="region of interest" description="Disordered" evidence="1">
    <location>
        <begin position="33"/>
        <end position="58"/>
    </location>
</feature>
<evidence type="ECO:0000313" key="3">
    <source>
        <dbReference type="EMBL" id="ORY94957.1"/>
    </source>
</evidence>
<dbReference type="Pfam" id="PF00135">
    <property type="entry name" value="COesterase"/>
    <property type="match status" value="1"/>
</dbReference>
<organism evidence="3 4">
    <name type="scientific">Syncephalastrum racemosum</name>
    <name type="common">Filamentous fungus</name>
    <dbReference type="NCBI Taxonomy" id="13706"/>
    <lineage>
        <taxon>Eukaryota</taxon>
        <taxon>Fungi</taxon>
        <taxon>Fungi incertae sedis</taxon>
        <taxon>Mucoromycota</taxon>
        <taxon>Mucoromycotina</taxon>
        <taxon>Mucoromycetes</taxon>
        <taxon>Mucorales</taxon>
        <taxon>Syncephalastraceae</taxon>
        <taxon>Syncephalastrum</taxon>
    </lineage>
</organism>
<proteinExistence type="predicted"/>
<sequence>MPVQTTSSGELHGESHGGVDVYLGIPYAQPPVGERRFRPPEPYKSTAPRQCTVPPRAAPQASMPFDTLMSCEIDPGNQSEDCLYLNVWTPTNAADLPVLFFVHTGACMRCMHV</sequence>
<dbReference type="STRING" id="13706.A0A1X2H8R7"/>
<protein>
    <submittedName>
        <fullName evidence="3">Carboxylesterase</fullName>
    </submittedName>
</protein>
<keyword evidence="4" id="KW-1185">Reference proteome</keyword>
<dbReference type="InterPro" id="IPR050309">
    <property type="entry name" value="Type-B_Carboxylest/Lipase"/>
</dbReference>
<dbReference type="PROSITE" id="PS00941">
    <property type="entry name" value="CARBOXYLESTERASE_B_2"/>
    <property type="match status" value="1"/>
</dbReference>
<dbReference type="Gene3D" id="3.40.50.1820">
    <property type="entry name" value="alpha/beta hydrolase"/>
    <property type="match status" value="1"/>
</dbReference>
<gene>
    <name evidence="3" type="ORF">BCR43DRAFT_441849</name>
</gene>
<evidence type="ECO:0000313" key="4">
    <source>
        <dbReference type="Proteomes" id="UP000242180"/>
    </source>
</evidence>
<evidence type="ECO:0000259" key="2">
    <source>
        <dbReference type="Pfam" id="PF00135"/>
    </source>
</evidence>
<dbReference type="InterPro" id="IPR019819">
    <property type="entry name" value="Carboxylesterase_B_CS"/>
</dbReference>
<dbReference type="SUPFAM" id="SSF53474">
    <property type="entry name" value="alpha/beta-Hydrolases"/>
    <property type="match status" value="1"/>
</dbReference>
<dbReference type="InterPro" id="IPR029058">
    <property type="entry name" value="AB_hydrolase_fold"/>
</dbReference>
<name>A0A1X2H8R7_SYNRA</name>
<dbReference type="InterPro" id="IPR002018">
    <property type="entry name" value="CarbesteraseB"/>
</dbReference>
<accession>A0A1X2H8R7</accession>
<feature type="domain" description="Carboxylesterase type B" evidence="2">
    <location>
        <begin position="3"/>
        <end position="108"/>
    </location>
</feature>
<dbReference type="OMA" id="ERICTAY"/>
<dbReference type="AlphaFoldDB" id="A0A1X2H8R7"/>
<evidence type="ECO:0000256" key="1">
    <source>
        <dbReference type="SAM" id="MobiDB-lite"/>
    </source>
</evidence>
<dbReference type="PANTHER" id="PTHR11559">
    <property type="entry name" value="CARBOXYLESTERASE"/>
    <property type="match status" value="1"/>
</dbReference>
<dbReference type="InParanoid" id="A0A1X2H8R7"/>
<comment type="caution">
    <text evidence="3">The sequence shown here is derived from an EMBL/GenBank/DDBJ whole genome shotgun (WGS) entry which is preliminary data.</text>
</comment>